<dbReference type="RefSeq" id="WP_284321673.1">
    <property type="nucleotide sequence ID" value="NZ_BSOB01000025.1"/>
</dbReference>
<dbReference type="PRINTS" id="PR00035">
    <property type="entry name" value="HTHGNTR"/>
</dbReference>
<reference evidence="7" key="1">
    <citation type="journal article" date="2019" name="Int. J. Syst. Evol. Microbiol.">
        <title>The Global Catalogue of Microorganisms (GCM) 10K type strain sequencing project: providing services to taxonomists for standard genome sequencing and annotation.</title>
        <authorList>
            <consortium name="The Broad Institute Genomics Platform"/>
            <consortium name="The Broad Institute Genome Sequencing Center for Infectious Disease"/>
            <person name="Wu L."/>
            <person name="Ma J."/>
        </authorList>
    </citation>
    <scope>NUCLEOTIDE SEQUENCE [LARGE SCALE GENOMIC DNA]</scope>
    <source>
        <strain evidence="7">NBRC 111980</strain>
    </source>
</reference>
<evidence type="ECO:0000256" key="1">
    <source>
        <dbReference type="ARBA" id="ARBA00023015"/>
    </source>
</evidence>
<comment type="caution">
    <text evidence="6">The sequence shown here is derived from an EMBL/GenBank/DDBJ whole genome shotgun (WGS) entry which is preliminary data.</text>
</comment>
<evidence type="ECO:0000256" key="4">
    <source>
        <dbReference type="SAM" id="MobiDB-lite"/>
    </source>
</evidence>
<keyword evidence="2" id="KW-0238">DNA-binding</keyword>
<dbReference type="SMART" id="SM00895">
    <property type="entry name" value="FCD"/>
    <property type="match status" value="1"/>
</dbReference>
<feature type="region of interest" description="Disordered" evidence="4">
    <location>
        <begin position="239"/>
        <end position="261"/>
    </location>
</feature>
<keyword evidence="7" id="KW-1185">Reference proteome</keyword>
<dbReference type="Pfam" id="PF07729">
    <property type="entry name" value="FCD"/>
    <property type="match status" value="1"/>
</dbReference>
<dbReference type="SUPFAM" id="SSF48008">
    <property type="entry name" value="GntR ligand-binding domain-like"/>
    <property type="match status" value="1"/>
</dbReference>
<feature type="domain" description="HTH gntR-type" evidence="5">
    <location>
        <begin position="34"/>
        <end position="102"/>
    </location>
</feature>
<evidence type="ECO:0000256" key="3">
    <source>
        <dbReference type="ARBA" id="ARBA00023163"/>
    </source>
</evidence>
<dbReference type="Gene3D" id="1.10.10.10">
    <property type="entry name" value="Winged helix-like DNA-binding domain superfamily/Winged helix DNA-binding domain"/>
    <property type="match status" value="1"/>
</dbReference>
<sequence>MASFRGGRDGNATRTARPVLSRRIRNGAGPMTARNLHGHVVQVLGQRIVSGAIKQGEVLPPEATMAEEMDVSRTSLREAMKVLSAKGLVEARPKVGTRVRDARFWSQLDADVLAWRCASMPTADFVQKLSEMREIIEPAAAASAASHRSVAQLKRMQTAFDAMEAAHDPESWTTADIDFHEAILAATGNELLISLFSVIETALSSYFTMSAHTAVNFKYSLPQHRAVLQAIREKDSEAAHKSMQKVISDTKENLSSKRRKV</sequence>
<dbReference type="Gene3D" id="1.20.120.530">
    <property type="entry name" value="GntR ligand-binding domain-like"/>
    <property type="match status" value="1"/>
</dbReference>
<dbReference type="PANTHER" id="PTHR43537:SF44">
    <property type="entry name" value="GNTR FAMILY REGULATORY PROTEIN"/>
    <property type="match status" value="1"/>
</dbReference>
<dbReference type="InterPro" id="IPR011711">
    <property type="entry name" value="GntR_C"/>
</dbReference>
<dbReference type="EMBL" id="BSOB01000025">
    <property type="protein sequence ID" value="GLQ93979.1"/>
    <property type="molecule type" value="Genomic_DNA"/>
</dbReference>
<dbReference type="Proteomes" id="UP001156670">
    <property type="component" value="Unassembled WGS sequence"/>
</dbReference>
<dbReference type="SMART" id="SM00345">
    <property type="entry name" value="HTH_GNTR"/>
    <property type="match status" value="1"/>
</dbReference>
<proteinExistence type="predicted"/>
<evidence type="ECO:0000313" key="6">
    <source>
        <dbReference type="EMBL" id="GLQ93979.1"/>
    </source>
</evidence>
<dbReference type="PROSITE" id="PS50949">
    <property type="entry name" value="HTH_GNTR"/>
    <property type="match status" value="1"/>
</dbReference>
<gene>
    <name evidence="6" type="ORF">GCM10007901_29300</name>
</gene>
<dbReference type="SUPFAM" id="SSF46785">
    <property type="entry name" value="Winged helix' DNA-binding domain"/>
    <property type="match status" value="1"/>
</dbReference>
<organism evidence="6 7">
    <name type="scientific">Dyella acidisoli</name>
    <dbReference type="NCBI Taxonomy" id="1867834"/>
    <lineage>
        <taxon>Bacteria</taxon>
        <taxon>Pseudomonadati</taxon>
        <taxon>Pseudomonadota</taxon>
        <taxon>Gammaproteobacteria</taxon>
        <taxon>Lysobacterales</taxon>
        <taxon>Rhodanobacteraceae</taxon>
        <taxon>Dyella</taxon>
    </lineage>
</organism>
<dbReference type="Pfam" id="PF00392">
    <property type="entry name" value="GntR"/>
    <property type="match status" value="1"/>
</dbReference>
<dbReference type="InterPro" id="IPR036388">
    <property type="entry name" value="WH-like_DNA-bd_sf"/>
</dbReference>
<keyword evidence="1" id="KW-0805">Transcription regulation</keyword>
<dbReference type="InterPro" id="IPR008920">
    <property type="entry name" value="TF_FadR/GntR_C"/>
</dbReference>
<evidence type="ECO:0000256" key="2">
    <source>
        <dbReference type="ARBA" id="ARBA00023125"/>
    </source>
</evidence>
<dbReference type="InterPro" id="IPR036390">
    <property type="entry name" value="WH_DNA-bd_sf"/>
</dbReference>
<protein>
    <submittedName>
        <fullName evidence="6">GntR family transcriptional regulator</fullName>
    </submittedName>
</protein>
<dbReference type="PANTHER" id="PTHR43537">
    <property type="entry name" value="TRANSCRIPTIONAL REGULATOR, GNTR FAMILY"/>
    <property type="match status" value="1"/>
</dbReference>
<name>A0ABQ5XUH5_9GAMM</name>
<evidence type="ECO:0000259" key="5">
    <source>
        <dbReference type="PROSITE" id="PS50949"/>
    </source>
</evidence>
<dbReference type="CDD" id="cd07377">
    <property type="entry name" value="WHTH_GntR"/>
    <property type="match status" value="1"/>
</dbReference>
<evidence type="ECO:0000313" key="7">
    <source>
        <dbReference type="Proteomes" id="UP001156670"/>
    </source>
</evidence>
<dbReference type="InterPro" id="IPR000524">
    <property type="entry name" value="Tscrpt_reg_HTH_GntR"/>
</dbReference>
<accession>A0ABQ5XUH5</accession>
<keyword evidence="3" id="KW-0804">Transcription</keyword>